<dbReference type="Proteomes" id="UP000294513">
    <property type="component" value="Unassembled WGS sequence"/>
</dbReference>
<protein>
    <recommendedName>
        <fullName evidence="1">DUF6745 domain-containing protein</fullName>
    </recommendedName>
</protein>
<evidence type="ECO:0000259" key="1">
    <source>
        <dbReference type="Pfam" id="PF20530"/>
    </source>
</evidence>
<dbReference type="Pfam" id="PF20530">
    <property type="entry name" value="DUF6745"/>
    <property type="match status" value="1"/>
</dbReference>
<dbReference type="AlphaFoldDB" id="A0A4R5AUE2"/>
<keyword evidence="3" id="KW-1185">Reference proteome</keyword>
<dbReference type="OrthoDB" id="871648at2"/>
<feature type="domain" description="DUF6745" evidence="1">
    <location>
        <begin position="167"/>
        <end position="355"/>
    </location>
</feature>
<accession>A0A4R5AUE2</accession>
<dbReference type="EMBL" id="SMKU01000208">
    <property type="protein sequence ID" value="TDD76651.1"/>
    <property type="molecule type" value="Genomic_DNA"/>
</dbReference>
<comment type="caution">
    <text evidence="2">The sequence shown here is derived from an EMBL/GenBank/DDBJ whole genome shotgun (WGS) entry which is preliminary data.</text>
</comment>
<reference evidence="2 3" key="1">
    <citation type="submission" date="2019-03" db="EMBL/GenBank/DDBJ databases">
        <title>Draft genome sequences of novel Actinobacteria.</title>
        <authorList>
            <person name="Sahin N."/>
            <person name="Ay H."/>
            <person name="Saygin H."/>
        </authorList>
    </citation>
    <scope>NUCLEOTIDE SEQUENCE [LARGE SCALE GENOMIC DNA]</scope>
    <source>
        <strain evidence="2 3">H3C3</strain>
    </source>
</reference>
<organism evidence="2 3">
    <name type="scientific">Actinomadura rubrisoli</name>
    <dbReference type="NCBI Taxonomy" id="2530368"/>
    <lineage>
        <taxon>Bacteria</taxon>
        <taxon>Bacillati</taxon>
        <taxon>Actinomycetota</taxon>
        <taxon>Actinomycetes</taxon>
        <taxon>Streptosporangiales</taxon>
        <taxon>Thermomonosporaceae</taxon>
        <taxon>Actinomadura</taxon>
    </lineage>
</organism>
<evidence type="ECO:0000313" key="2">
    <source>
        <dbReference type="EMBL" id="TDD76651.1"/>
    </source>
</evidence>
<dbReference type="InterPro" id="IPR046633">
    <property type="entry name" value="DUF6745"/>
</dbReference>
<name>A0A4R5AUE2_9ACTN</name>
<proteinExistence type="predicted"/>
<gene>
    <name evidence="2" type="ORF">E1298_30475</name>
</gene>
<evidence type="ECO:0000313" key="3">
    <source>
        <dbReference type="Proteomes" id="UP000294513"/>
    </source>
</evidence>
<sequence length="360" mass="39995">MSALVQREAADIREDWLGVALSTLPADRPAAEAAISGLYRLIGYAPPRFHWVPSPLAAVETVPPGLGPRPAETVERLAEWPVPKLLAALRTALFAELDTQLRRYSGALAQMMHREVRLPLWRTSVGSLFIALRAAHGTPPVAGTGWYTMQCVSQVALYDGVRRAAGAAFTPDQDRRLDLWTTAARSCGLWWPREDVCVISERPVAVHTEVAGEDGEVRLHNEDGPAVRYSDGWDVHVWHGTRVPAWVITDPDVRRIEREGNVEVRRCAIERIGWPSYIERAGLVLLATAPDPGNPGSHLRLYDMRKETRVLLAVNGSVERDGRRRQYGLTVPGRFHDPVAAAGWTYGLSAEQYSQLLRRT</sequence>